<proteinExistence type="predicted"/>
<evidence type="ECO:0000256" key="1">
    <source>
        <dbReference type="SAM" id="MobiDB-lite"/>
    </source>
</evidence>
<dbReference type="AlphaFoldDB" id="A0A9P7FY08"/>
<dbReference type="Proteomes" id="UP000717328">
    <property type="component" value="Unassembled WGS sequence"/>
</dbReference>
<comment type="caution">
    <text evidence="2">The sequence shown here is derived from an EMBL/GenBank/DDBJ whole genome shotgun (WGS) entry which is preliminary data.</text>
</comment>
<feature type="region of interest" description="Disordered" evidence="1">
    <location>
        <begin position="64"/>
        <end position="89"/>
    </location>
</feature>
<name>A0A9P7FY08_9AGAR</name>
<feature type="region of interest" description="Disordered" evidence="1">
    <location>
        <begin position="106"/>
        <end position="154"/>
    </location>
</feature>
<gene>
    <name evidence="2" type="ORF">H0H81_004071</name>
</gene>
<protein>
    <submittedName>
        <fullName evidence="2">Uncharacterized protein</fullName>
    </submittedName>
</protein>
<feature type="compositionally biased region" description="Low complexity" evidence="1">
    <location>
        <begin position="115"/>
        <end position="124"/>
    </location>
</feature>
<reference evidence="2" key="2">
    <citation type="submission" date="2021-10" db="EMBL/GenBank/DDBJ databases">
        <title>Phylogenomics reveals ancestral predisposition of the termite-cultivated fungus Termitomyces towards a domesticated lifestyle.</title>
        <authorList>
            <person name="Auxier B."/>
            <person name="Grum-Grzhimaylo A."/>
            <person name="Cardenas M.E."/>
            <person name="Lodge J.D."/>
            <person name="Laessoe T."/>
            <person name="Pedersen O."/>
            <person name="Smith M.E."/>
            <person name="Kuyper T.W."/>
            <person name="Franco-Molano E.A."/>
            <person name="Baroni T.J."/>
            <person name="Aanen D.K."/>
        </authorList>
    </citation>
    <scope>NUCLEOTIDE SEQUENCE</scope>
    <source>
        <strain evidence="2">D49</strain>
    </source>
</reference>
<accession>A0A9P7FY08</accession>
<reference evidence="2" key="1">
    <citation type="submission" date="2021-02" db="EMBL/GenBank/DDBJ databases">
        <authorList>
            <person name="Nieuwenhuis M."/>
            <person name="Van De Peppel L.J.J."/>
        </authorList>
    </citation>
    <scope>NUCLEOTIDE SEQUENCE</scope>
    <source>
        <strain evidence="2">D49</strain>
    </source>
</reference>
<sequence length="154" mass="16448">MEKGGLGFPGVPSPREKTLADLSEVLVGIHYEEAGFEGALDTMRSTFSPLIEAMETSFMAKGIAKRTTTISEPSQKRNKSSSKSVEENIPPLALNLRVQSLSRPVRKAFVRRSTRTNSSLNTSRPEISPTKSYSFGGSGGSPALATSIPSITGT</sequence>
<keyword evidence="3" id="KW-1185">Reference proteome</keyword>
<organism evidence="2 3">
    <name type="scientific">Sphagnurus paluster</name>
    <dbReference type="NCBI Taxonomy" id="117069"/>
    <lineage>
        <taxon>Eukaryota</taxon>
        <taxon>Fungi</taxon>
        <taxon>Dikarya</taxon>
        <taxon>Basidiomycota</taxon>
        <taxon>Agaricomycotina</taxon>
        <taxon>Agaricomycetes</taxon>
        <taxon>Agaricomycetidae</taxon>
        <taxon>Agaricales</taxon>
        <taxon>Tricholomatineae</taxon>
        <taxon>Lyophyllaceae</taxon>
        <taxon>Sphagnurus</taxon>
    </lineage>
</organism>
<evidence type="ECO:0000313" key="2">
    <source>
        <dbReference type="EMBL" id="KAG5639350.1"/>
    </source>
</evidence>
<evidence type="ECO:0000313" key="3">
    <source>
        <dbReference type="Proteomes" id="UP000717328"/>
    </source>
</evidence>
<dbReference type="EMBL" id="JABCKI010005724">
    <property type="protein sequence ID" value="KAG5639350.1"/>
    <property type="molecule type" value="Genomic_DNA"/>
</dbReference>